<organism evidence="1 2">
    <name type="scientific">Diphasiastrum complanatum</name>
    <name type="common">Issler's clubmoss</name>
    <name type="synonym">Lycopodium complanatum</name>
    <dbReference type="NCBI Taxonomy" id="34168"/>
    <lineage>
        <taxon>Eukaryota</taxon>
        <taxon>Viridiplantae</taxon>
        <taxon>Streptophyta</taxon>
        <taxon>Embryophyta</taxon>
        <taxon>Tracheophyta</taxon>
        <taxon>Lycopodiopsida</taxon>
        <taxon>Lycopodiales</taxon>
        <taxon>Lycopodiaceae</taxon>
        <taxon>Lycopodioideae</taxon>
        <taxon>Diphasiastrum</taxon>
    </lineage>
</organism>
<evidence type="ECO:0000313" key="2">
    <source>
        <dbReference type="Proteomes" id="UP001162992"/>
    </source>
</evidence>
<gene>
    <name evidence="1" type="ORF">O6H91_13G092700</name>
</gene>
<comment type="caution">
    <text evidence="1">The sequence shown here is derived from an EMBL/GenBank/DDBJ whole genome shotgun (WGS) entry which is preliminary data.</text>
</comment>
<dbReference type="Proteomes" id="UP001162992">
    <property type="component" value="Chromosome 13"/>
</dbReference>
<keyword evidence="2" id="KW-1185">Reference proteome</keyword>
<reference evidence="2" key="1">
    <citation type="journal article" date="2024" name="Proc. Natl. Acad. Sci. U.S.A.">
        <title>Extraordinary preservation of gene collinearity over three hundred million years revealed in homosporous lycophytes.</title>
        <authorList>
            <person name="Li C."/>
            <person name="Wickell D."/>
            <person name="Kuo L.Y."/>
            <person name="Chen X."/>
            <person name="Nie B."/>
            <person name="Liao X."/>
            <person name="Peng D."/>
            <person name="Ji J."/>
            <person name="Jenkins J."/>
            <person name="Williams M."/>
            <person name="Shu S."/>
            <person name="Plott C."/>
            <person name="Barry K."/>
            <person name="Rajasekar S."/>
            <person name="Grimwood J."/>
            <person name="Han X."/>
            <person name="Sun S."/>
            <person name="Hou Z."/>
            <person name="He W."/>
            <person name="Dai G."/>
            <person name="Sun C."/>
            <person name="Schmutz J."/>
            <person name="Leebens-Mack J.H."/>
            <person name="Li F.W."/>
            <person name="Wang L."/>
        </authorList>
    </citation>
    <scope>NUCLEOTIDE SEQUENCE [LARGE SCALE GENOMIC DNA]</scope>
    <source>
        <strain evidence="2">cv. PW_Plant_1</strain>
    </source>
</reference>
<sequence>MSPFILYADSDWDPYPRVFAIALFLSGLLLFFLERTGNGLQYSKFVSPTNRFPKLPGRIGFVILYLPSCIAALLFLGQKLGYLDLALVLNRLGLQGWANELDRYAGLNLRVLAVTLAVAIHFGKRVLEAIFLHRFSGEIDIGTCVFISSTYLTVAIHIFYAQEISRFLDDPSTNLFWLGLPLFWLGICGNFYHHYLLANLRKNGQNVHMLPHGGLFEYVACPHYLFEIIGFWGIALLSQTTTGLAVAVFVSLYLTSRSLSTREWYLKKIDGFPRDRKALIPFLL</sequence>
<dbReference type="EMBL" id="CM055104">
    <property type="protein sequence ID" value="KAJ7534403.1"/>
    <property type="molecule type" value="Genomic_DNA"/>
</dbReference>
<evidence type="ECO:0000313" key="1">
    <source>
        <dbReference type="EMBL" id="KAJ7534403.1"/>
    </source>
</evidence>
<proteinExistence type="predicted"/>
<name>A0ACC2BXA5_DIPCM</name>
<accession>A0ACC2BXA5</accession>
<protein>
    <submittedName>
        <fullName evidence="1">Uncharacterized protein</fullName>
    </submittedName>
</protein>